<organism evidence="3 4">
    <name type="scientific">Coprinellus micaceus</name>
    <name type="common">Glistening ink-cap mushroom</name>
    <name type="synonym">Coprinus micaceus</name>
    <dbReference type="NCBI Taxonomy" id="71717"/>
    <lineage>
        <taxon>Eukaryota</taxon>
        <taxon>Fungi</taxon>
        <taxon>Dikarya</taxon>
        <taxon>Basidiomycota</taxon>
        <taxon>Agaricomycotina</taxon>
        <taxon>Agaricomycetes</taxon>
        <taxon>Agaricomycetidae</taxon>
        <taxon>Agaricales</taxon>
        <taxon>Agaricineae</taxon>
        <taxon>Psathyrellaceae</taxon>
        <taxon>Coprinellus</taxon>
    </lineage>
</organism>
<dbReference type="Pfam" id="PF24883">
    <property type="entry name" value="NPHP3_N"/>
    <property type="match status" value="1"/>
</dbReference>
<proteinExistence type="predicted"/>
<dbReference type="InterPro" id="IPR056884">
    <property type="entry name" value="NPHP3-like_N"/>
</dbReference>
<reference evidence="3 4" key="1">
    <citation type="journal article" date="2019" name="Nat. Ecol. Evol.">
        <title>Megaphylogeny resolves global patterns of mushroom evolution.</title>
        <authorList>
            <person name="Varga T."/>
            <person name="Krizsan K."/>
            <person name="Foldi C."/>
            <person name="Dima B."/>
            <person name="Sanchez-Garcia M."/>
            <person name="Sanchez-Ramirez S."/>
            <person name="Szollosi G.J."/>
            <person name="Szarkandi J.G."/>
            <person name="Papp V."/>
            <person name="Albert L."/>
            <person name="Andreopoulos W."/>
            <person name="Angelini C."/>
            <person name="Antonin V."/>
            <person name="Barry K.W."/>
            <person name="Bougher N.L."/>
            <person name="Buchanan P."/>
            <person name="Buyck B."/>
            <person name="Bense V."/>
            <person name="Catcheside P."/>
            <person name="Chovatia M."/>
            <person name="Cooper J."/>
            <person name="Damon W."/>
            <person name="Desjardin D."/>
            <person name="Finy P."/>
            <person name="Geml J."/>
            <person name="Haridas S."/>
            <person name="Hughes K."/>
            <person name="Justo A."/>
            <person name="Karasinski D."/>
            <person name="Kautmanova I."/>
            <person name="Kiss B."/>
            <person name="Kocsube S."/>
            <person name="Kotiranta H."/>
            <person name="LaButti K.M."/>
            <person name="Lechner B.E."/>
            <person name="Liimatainen K."/>
            <person name="Lipzen A."/>
            <person name="Lukacs Z."/>
            <person name="Mihaltcheva S."/>
            <person name="Morgado L.N."/>
            <person name="Niskanen T."/>
            <person name="Noordeloos M.E."/>
            <person name="Ohm R.A."/>
            <person name="Ortiz-Santana B."/>
            <person name="Ovrebo C."/>
            <person name="Racz N."/>
            <person name="Riley R."/>
            <person name="Savchenko A."/>
            <person name="Shiryaev A."/>
            <person name="Soop K."/>
            <person name="Spirin V."/>
            <person name="Szebenyi C."/>
            <person name="Tomsovsky M."/>
            <person name="Tulloss R.E."/>
            <person name="Uehling J."/>
            <person name="Grigoriev I.V."/>
            <person name="Vagvolgyi C."/>
            <person name="Papp T."/>
            <person name="Martin F.M."/>
            <person name="Miettinen O."/>
            <person name="Hibbett D.S."/>
            <person name="Nagy L.G."/>
        </authorList>
    </citation>
    <scope>NUCLEOTIDE SEQUENCE [LARGE SCALE GENOMIC DNA]</scope>
    <source>
        <strain evidence="3 4">FP101781</strain>
    </source>
</reference>
<dbReference type="Proteomes" id="UP000298030">
    <property type="component" value="Unassembled WGS sequence"/>
</dbReference>
<evidence type="ECO:0000313" key="4">
    <source>
        <dbReference type="Proteomes" id="UP000298030"/>
    </source>
</evidence>
<evidence type="ECO:0000259" key="2">
    <source>
        <dbReference type="PROSITE" id="PS50837"/>
    </source>
</evidence>
<protein>
    <recommendedName>
        <fullName evidence="2">NACHT domain-containing protein</fullName>
    </recommendedName>
</protein>
<dbReference type="InterPro" id="IPR027417">
    <property type="entry name" value="P-loop_NTPase"/>
</dbReference>
<dbReference type="OrthoDB" id="163438at2759"/>
<sequence>MSKTASSVNIGTVDLVTAAGNYNQYGTQTTSNVVNISHGRQYNIELKAEGHSAVDLAGALNQLTARIAPGCMHNSAARVDAPKCHEHTRKAVQDDIFSWMSHGSPDEVLWLTGPAGAGKSAIMGTVCDKLKQSDQLLATFFFAAYLGRTSKQSFVTTLAYRLQRHPRTRDSMSQAMLTAICHDPAVFQMSLEEQLEILILQPLRSSRSRTPYRSGLPMAIIIDGVDECGEATYGDSGRSRQDDQNEVLSVLLQAINEPAFPFRIIIASRPETWIRRFFTDVGTRAVTEIFLDNKYSPDDDIRLFLKSKFADICLRYGLDPSTWPSDETIGQLVRDASGQFIYVATVLRFIDTPGTLPQTQLEIVLRIKPQDTSNPFSVLDALYTSILRSSPSPEDTVLWLKALHRFQRKLPNPKPSAWTMDRLFESRAGQAHMLMGLPSLVYIPVKRYSGELIEEVDSEYYGTRLAVPTSFIPNVSWSAAYTFYHKSFIDYLEDGLRCGAAFPGIGSREAERWIWERLAKSLNCGGPEVPTNPVLLPAFKKCLLGIIARYTLATPPGSASVASASDHLTNSQPSEWLALAKTVPIRYEPGSVLRMFFVFVHASCRPFSPCSRGCRKWRKAIAGLPNEEWNDGNWSTLDLLLDRFLIKRLVRE</sequence>
<dbReference type="SUPFAM" id="SSF52540">
    <property type="entry name" value="P-loop containing nucleoside triphosphate hydrolases"/>
    <property type="match status" value="1"/>
</dbReference>
<dbReference type="STRING" id="71717.A0A4Y7TI16"/>
<keyword evidence="4" id="KW-1185">Reference proteome</keyword>
<dbReference type="EMBL" id="QPFP01000012">
    <property type="protein sequence ID" value="TEB33604.1"/>
    <property type="molecule type" value="Genomic_DNA"/>
</dbReference>
<dbReference type="InterPro" id="IPR007111">
    <property type="entry name" value="NACHT_NTPase"/>
</dbReference>
<keyword evidence="1" id="KW-0677">Repeat</keyword>
<dbReference type="Gene3D" id="3.40.50.300">
    <property type="entry name" value="P-loop containing nucleotide triphosphate hydrolases"/>
    <property type="match status" value="1"/>
</dbReference>
<evidence type="ECO:0000256" key="1">
    <source>
        <dbReference type="ARBA" id="ARBA00022737"/>
    </source>
</evidence>
<comment type="caution">
    <text evidence="3">The sequence shown here is derived from an EMBL/GenBank/DDBJ whole genome shotgun (WGS) entry which is preliminary data.</text>
</comment>
<gene>
    <name evidence="3" type="ORF">FA13DRAFT_1730655</name>
</gene>
<evidence type="ECO:0000313" key="3">
    <source>
        <dbReference type="EMBL" id="TEB33604.1"/>
    </source>
</evidence>
<accession>A0A4Y7TI16</accession>
<dbReference type="AlphaFoldDB" id="A0A4Y7TI16"/>
<feature type="domain" description="NACHT" evidence="2">
    <location>
        <begin position="107"/>
        <end position="270"/>
    </location>
</feature>
<dbReference type="PROSITE" id="PS50837">
    <property type="entry name" value="NACHT"/>
    <property type="match status" value="1"/>
</dbReference>
<dbReference type="PANTHER" id="PTHR10039">
    <property type="entry name" value="AMELOGENIN"/>
    <property type="match status" value="1"/>
</dbReference>
<name>A0A4Y7TI16_COPMI</name>
<dbReference type="PANTHER" id="PTHR10039:SF14">
    <property type="entry name" value="NACHT DOMAIN-CONTAINING PROTEIN"/>
    <property type="match status" value="1"/>
</dbReference>